<dbReference type="Gene3D" id="3.40.50.2300">
    <property type="match status" value="1"/>
</dbReference>
<keyword evidence="5" id="KW-1185">Reference proteome</keyword>
<feature type="modified residue" description="4-aspartylphosphate" evidence="2">
    <location>
        <position position="53"/>
    </location>
</feature>
<feature type="domain" description="Response regulatory" evidence="3">
    <location>
        <begin position="3"/>
        <end position="120"/>
    </location>
</feature>
<dbReference type="KEGG" id="sual:KDD17_01195"/>
<dbReference type="SUPFAM" id="SSF52172">
    <property type="entry name" value="CheY-like"/>
    <property type="match status" value="1"/>
</dbReference>
<evidence type="ECO:0000256" key="1">
    <source>
        <dbReference type="ARBA" id="ARBA00022553"/>
    </source>
</evidence>
<organism evidence="4 5">
    <name type="scientific">Sulfitobacter albidus</name>
    <dbReference type="NCBI Taxonomy" id="2829501"/>
    <lineage>
        <taxon>Bacteria</taxon>
        <taxon>Pseudomonadati</taxon>
        <taxon>Pseudomonadota</taxon>
        <taxon>Alphaproteobacteria</taxon>
        <taxon>Rhodobacterales</taxon>
        <taxon>Roseobacteraceae</taxon>
        <taxon>Sulfitobacter</taxon>
    </lineage>
</organism>
<name>A0A975PME0_9RHOB</name>
<evidence type="ECO:0000313" key="4">
    <source>
        <dbReference type="EMBL" id="QUJ76712.1"/>
    </source>
</evidence>
<sequence>MIKLLHVEDDADIREIAKLSLEMSGEFEVTQCESGPDALKLVETVTPDIILLDMMMPGMTGKETLAHMRGMPHLKDTPAIFMTARAQESELDELRAIGAAEVISKPFDPMALADQIKAAIA</sequence>
<evidence type="ECO:0000313" key="5">
    <source>
        <dbReference type="Proteomes" id="UP000683291"/>
    </source>
</evidence>
<protein>
    <submittedName>
        <fullName evidence="4">Response regulator</fullName>
    </submittedName>
</protein>
<dbReference type="PROSITE" id="PS50110">
    <property type="entry name" value="RESPONSE_REGULATORY"/>
    <property type="match status" value="1"/>
</dbReference>
<dbReference type="RefSeq" id="WP_212704909.1">
    <property type="nucleotide sequence ID" value="NZ_CP073581.1"/>
</dbReference>
<dbReference type="Pfam" id="PF00072">
    <property type="entry name" value="Response_reg"/>
    <property type="match status" value="1"/>
</dbReference>
<proteinExistence type="predicted"/>
<gene>
    <name evidence="4" type="ORF">KDD17_01195</name>
</gene>
<dbReference type="PANTHER" id="PTHR44591">
    <property type="entry name" value="STRESS RESPONSE REGULATOR PROTEIN 1"/>
    <property type="match status" value="1"/>
</dbReference>
<keyword evidence="1 2" id="KW-0597">Phosphoprotein</keyword>
<accession>A0A975PME0</accession>
<dbReference type="InterPro" id="IPR001789">
    <property type="entry name" value="Sig_transdc_resp-reg_receiver"/>
</dbReference>
<dbReference type="InterPro" id="IPR011006">
    <property type="entry name" value="CheY-like_superfamily"/>
</dbReference>
<reference evidence="4" key="1">
    <citation type="submission" date="2021-04" db="EMBL/GenBank/DDBJ databases">
        <title>Complete genome sequence for Sulfitobacter sp. strain JK7-1.</title>
        <authorList>
            <person name="Park S.-J."/>
        </authorList>
    </citation>
    <scope>NUCLEOTIDE SEQUENCE</scope>
    <source>
        <strain evidence="4">JK7-1</strain>
    </source>
</reference>
<evidence type="ECO:0000259" key="3">
    <source>
        <dbReference type="PROSITE" id="PS50110"/>
    </source>
</evidence>
<dbReference type="EMBL" id="CP073581">
    <property type="protein sequence ID" value="QUJ76712.1"/>
    <property type="molecule type" value="Genomic_DNA"/>
</dbReference>
<dbReference type="SMART" id="SM00448">
    <property type="entry name" value="REC"/>
    <property type="match status" value="1"/>
</dbReference>
<dbReference type="Proteomes" id="UP000683291">
    <property type="component" value="Chromosome 1"/>
</dbReference>
<dbReference type="PANTHER" id="PTHR44591:SF3">
    <property type="entry name" value="RESPONSE REGULATORY DOMAIN-CONTAINING PROTEIN"/>
    <property type="match status" value="1"/>
</dbReference>
<dbReference type="AlphaFoldDB" id="A0A975PME0"/>
<dbReference type="InterPro" id="IPR050595">
    <property type="entry name" value="Bact_response_regulator"/>
</dbReference>
<evidence type="ECO:0000256" key="2">
    <source>
        <dbReference type="PROSITE-ProRule" id="PRU00169"/>
    </source>
</evidence>
<dbReference type="GO" id="GO:0000160">
    <property type="term" value="P:phosphorelay signal transduction system"/>
    <property type="evidence" value="ECO:0007669"/>
    <property type="project" value="InterPro"/>
</dbReference>